<protein>
    <submittedName>
        <fullName evidence="1">Uncharacterized protein</fullName>
    </submittedName>
</protein>
<sequence length="103" mass="11769">MAYTQMYTLASGQTNVLPTIGSLAESVNRTEDTFIDYLCSTPEAESIRATLGEVAYQQFVEQHLATQQARKARKAEISRELASKRSTIQRWFTKIRHAYTETY</sequence>
<dbReference type="EMBL" id="DS995707">
    <property type="protein sequence ID" value="EEQ34832.1"/>
    <property type="molecule type" value="Genomic_DNA"/>
</dbReference>
<proteinExistence type="predicted"/>
<keyword evidence="2" id="KW-1185">Reference proteome</keyword>
<name>C5FWZ2_ARTOC</name>
<reference evidence="2" key="1">
    <citation type="journal article" date="2012" name="MBio">
        <title>Comparative genome analysis of Trichophyton rubrum and related dermatophytes reveals candidate genes involved in infection.</title>
        <authorList>
            <person name="Martinez D.A."/>
            <person name="Oliver B.G."/>
            <person name="Graeser Y."/>
            <person name="Goldberg J.M."/>
            <person name="Li W."/>
            <person name="Martinez-Rossi N.M."/>
            <person name="Monod M."/>
            <person name="Shelest E."/>
            <person name="Barton R.C."/>
            <person name="Birch E."/>
            <person name="Brakhage A.A."/>
            <person name="Chen Z."/>
            <person name="Gurr S.J."/>
            <person name="Heiman D."/>
            <person name="Heitman J."/>
            <person name="Kosti I."/>
            <person name="Rossi A."/>
            <person name="Saif S."/>
            <person name="Samalova M."/>
            <person name="Saunders C.W."/>
            <person name="Shea T."/>
            <person name="Summerbell R.C."/>
            <person name="Xu J."/>
            <person name="Young S."/>
            <person name="Zeng Q."/>
            <person name="Birren B.W."/>
            <person name="Cuomo C.A."/>
            <person name="White T.C."/>
        </authorList>
    </citation>
    <scope>NUCLEOTIDE SEQUENCE [LARGE SCALE GENOMIC DNA]</scope>
    <source>
        <strain evidence="2">ATCC MYA-4605 / CBS 113480</strain>
    </source>
</reference>
<gene>
    <name evidence="1" type="ORF">MCYG_07651</name>
</gene>
<dbReference type="eggNOG" id="ENOG502TG21">
    <property type="taxonomic scope" value="Eukaryota"/>
</dbReference>
<dbReference type="AlphaFoldDB" id="C5FWZ2"/>
<dbReference type="GeneID" id="9230839"/>
<dbReference type="HOGENOM" id="CLU_2279419_0_0_1"/>
<accession>C5FWZ2</accession>
<organism evidence="1 2">
    <name type="scientific">Arthroderma otae (strain ATCC MYA-4605 / CBS 113480)</name>
    <name type="common">Microsporum canis</name>
    <dbReference type="NCBI Taxonomy" id="554155"/>
    <lineage>
        <taxon>Eukaryota</taxon>
        <taxon>Fungi</taxon>
        <taxon>Dikarya</taxon>
        <taxon>Ascomycota</taxon>
        <taxon>Pezizomycotina</taxon>
        <taxon>Eurotiomycetes</taxon>
        <taxon>Eurotiomycetidae</taxon>
        <taxon>Onygenales</taxon>
        <taxon>Arthrodermataceae</taxon>
        <taxon>Microsporum</taxon>
    </lineage>
</organism>
<dbReference type="OMA" id="RSTIQRW"/>
<evidence type="ECO:0000313" key="1">
    <source>
        <dbReference type="EMBL" id="EEQ34832.1"/>
    </source>
</evidence>
<evidence type="ECO:0000313" key="2">
    <source>
        <dbReference type="Proteomes" id="UP000002035"/>
    </source>
</evidence>
<dbReference type="VEuPathDB" id="FungiDB:MCYG_07651"/>
<dbReference type="RefSeq" id="XP_002843868.1">
    <property type="nucleotide sequence ID" value="XM_002843822.1"/>
</dbReference>
<dbReference type="OrthoDB" id="4172622at2759"/>
<dbReference type="Proteomes" id="UP000002035">
    <property type="component" value="Unassembled WGS sequence"/>
</dbReference>